<accession>A0A075FIK5</accession>
<evidence type="ECO:0000259" key="2">
    <source>
        <dbReference type="SMART" id="SM00849"/>
    </source>
</evidence>
<organism evidence="4">
    <name type="scientific">uncultured marine group II/III euryarchaeote AD1000_114_C07</name>
    <dbReference type="NCBI Taxonomy" id="1457719"/>
    <lineage>
        <taxon>Archaea</taxon>
        <taxon>Methanobacteriati</taxon>
        <taxon>Methanobacteriota</taxon>
        <taxon>environmental samples</taxon>
    </lineage>
</organism>
<dbReference type="Pfam" id="PF00753">
    <property type="entry name" value="Lactamase_B"/>
    <property type="match status" value="1"/>
</dbReference>
<dbReference type="SUPFAM" id="SSF56281">
    <property type="entry name" value="Metallo-hydrolase/oxidoreductase"/>
    <property type="match status" value="1"/>
</dbReference>
<dbReference type="InterPro" id="IPR022712">
    <property type="entry name" value="Beta_Casp"/>
</dbReference>
<dbReference type="EMBL" id="KF900333">
    <property type="protein sequence ID" value="AIE91285.1"/>
    <property type="molecule type" value="Genomic_DNA"/>
</dbReference>
<sequence length="437" mass="49284">MVLYTPGSTTNYDSSPVEDGKLRYHFLGGGPEVGNVGCILEDGSGTRLQIDYGFVPKKPPTYPEEGPPVSDVILTHSHIDHVGLAPWIVASHGAKLHCTELTAAVLEMIWRDTYKVSSIEGQPLPWDKRDLEEALDQIVTHSFDEWVEHGEWKWRFLPAGHIPGAAMVEIQFGERNLLWSGDIDTRSSPCVIGAKPIKSDILFLESTYAGRNQPDRESEVQRFINRVVEVVERGGTCLIPSFANGRGQDMLRYLWESNLDLDVHYDGMGKRILNHYLSHPDYIRDVEVFRKIKRWARLVSSKSDRKKAIDADVIVTTSGMLDGGPAHWYLNRLRHDQRNAVLLTGYQAEGSGGRQMLDSSRLKIFGKLVDINLEVDQFSFSNHADHSLLVNFAKDVGANDVVLFHGNRDDGQELLKKELENEETIIHQPDNCRSYLI</sequence>
<evidence type="ECO:0000313" key="4">
    <source>
        <dbReference type="EMBL" id="AIE91285.1"/>
    </source>
</evidence>
<dbReference type="SMART" id="SM01027">
    <property type="entry name" value="Beta-Casp"/>
    <property type="match status" value="1"/>
</dbReference>
<reference evidence="4" key="1">
    <citation type="journal article" date="2014" name="Genome Biol. Evol.">
        <title>Pangenome evidence for extensive interdomain horizontal transfer affecting lineage core and shell genes in uncultured planktonic thaumarchaeota and euryarchaeota.</title>
        <authorList>
            <person name="Deschamps P."/>
            <person name="Zivanovic Y."/>
            <person name="Moreira D."/>
            <person name="Rodriguez-Valera F."/>
            <person name="Lopez-Garcia P."/>
        </authorList>
    </citation>
    <scope>NUCLEOTIDE SEQUENCE</scope>
</reference>
<dbReference type="InterPro" id="IPR050698">
    <property type="entry name" value="MBL"/>
</dbReference>
<dbReference type="GO" id="GO:0016787">
    <property type="term" value="F:hydrolase activity"/>
    <property type="evidence" value="ECO:0007669"/>
    <property type="project" value="UniProtKB-KW"/>
</dbReference>
<evidence type="ECO:0000256" key="1">
    <source>
        <dbReference type="ARBA" id="ARBA00022801"/>
    </source>
</evidence>
<proteinExistence type="predicted"/>
<dbReference type="Gene3D" id="3.40.50.10890">
    <property type="match status" value="1"/>
</dbReference>
<dbReference type="Gene3D" id="3.60.15.10">
    <property type="entry name" value="Ribonuclease Z/Hydroxyacylglutathione hydrolase-like"/>
    <property type="match status" value="1"/>
</dbReference>
<dbReference type="Pfam" id="PF10996">
    <property type="entry name" value="Beta-Casp"/>
    <property type="match status" value="1"/>
</dbReference>
<dbReference type="PANTHER" id="PTHR11203">
    <property type="entry name" value="CLEAVAGE AND POLYADENYLATION SPECIFICITY FACTOR FAMILY MEMBER"/>
    <property type="match status" value="1"/>
</dbReference>
<dbReference type="InterPro" id="IPR011108">
    <property type="entry name" value="RMMBL"/>
</dbReference>
<dbReference type="InterPro" id="IPR036866">
    <property type="entry name" value="RibonucZ/Hydroxyglut_hydro"/>
</dbReference>
<dbReference type="GO" id="GO:0004521">
    <property type="term" value="F:RNA endonuclease activity"/>
    <property type="evidence" value="ECO:0007669"/>
    <property type="project" value="TreeGrafter"/>
</dbReference>
<feature type="domain" description="Beta-Casp" evidence="3">
    <location>
        <begin position="247"/>
        <end position="356"/>
    </location>
</feature>
<dbReference type="SMART" id="SM00849">
    <property type="entry name" value="Lactamase_B"/>
    <property type="match status" value="1"/>
</dbReference>
<feature type="domain" description="Metallo-beta-lactamase" evidence="2">
    <location>
        <begin position="34"/>
        <end position="235"/>
    </location>
</feature>
<dbReference type="PANTHER" id="PTHR11203:SF52">
    <property type="entry name" value="MRNA 3-END PROCESSING FACTOR"/>
    <property type="match status" value="1"/>
</dbReference>
<dbReference type="AlphaFoldDB" id="A0A075FIK5"/>
<keyword evidence="1" id="KW-0378">Hydrolase</keyword>
<dbReference type="InterPro" id="IPR001279">
    <property type="entry name" value="Metallo-B-lactamas"/>
</dbReference>
<protein>
    <submittedName>
        <fullName evidence="4">RNA-metabolising metallo-beta-lactamase family protein</fullName>
    </submittedName>
</protein>
<evidence type="ECO:0000259" key="3">
    <source>
        <dbReference type="SMART" id="SM01027"/>
    </source>
</evidence>
<name>A0A075FIK5_9EURY</name>
<dbReference type="Pfam" id="PF07521">
    <property type="entry name" value="RMMBL"/>
    <property type="match status" value="1"/>
</dbReference>